<dbReference type="EMBL" id="LEKV01007513">
    <property type="protein sequence ID" value="KVG86056.1"/>
    <property type="molecule type" value="Genomic_DNA"/>
</dbReference>
<reference evidence="3 4" key="1">
    <citation type="journal article" date="2016" name="Sci. Rep.">
        <title>The genome sequence of the outbreeding globe artichoke constructed de novo incorporating a phase-aware low-pass sequencing strategy of F1 progeny.</title>
        <authorList>
            <person name="Scaglione D."/>
            <person name="Reyes-Chin-Wo S."/>
            <person name="Acquadro A."/>
            <person name="Froenicke L."/>
            <person name="Portis E."/>
            <person name="Beitel C."/>
            <person name="Tirone M."/>
            <person name="Mauro R."/>
            <person name="Lo Monaco A."/>
            <person name="Mauromicale G."/>
            <person name="Faccioli P."/>
            <person name="Cattivelli L."/>
            <person name="Rieseberg L."/>
            <person name="Michelmore R."/>
            <person name="Lanteri S."/>
        </authorList>
    </citation>
    <scope>NUCLEOTIDE SEQUENCE [LARGE SCALE GENOMIC DNA]</scope>
    <source>
        <strain evidence="3">2C</strain>
    </source>
</reference>
<evidence type="ECO:0000313" key="3">
    <source>
        <dbReference type="EMBL" id="KVH95978.1"/>
    </source>
</evidence>
<dbReference type="Pfam" id="PF02519">
    <property type="entry name" value="Auxin_inducible"/>
    <property type="match status" value="1"/>
</dbReference>
<dbReference type="GO" id="GO:0009733">
    <property type="term" value="P:response to auxin"/>
    <property type="evidence" value="ECO:0007669"/>
    <property type="project" value="InterPro"/>
</dbReference>
<protein>
    <submittedName>
        <fullName evidence="3">Auxin responsive SAUR protein</fullName>
    </submittedName>
</protein>
<dbReference type="InterPro" id="IPR003676">
    <property type="entry name" value="SAUR_fam"/>
</dbReference>
<comment type="caution">
    <text evidence="3">The sequence shown here is derived from an EMBL/GenBank/DDBJ whole genome shotgun (WGS) entry which is preliminary data.</text>
</comment>
<organism evidence="3 4">
    <name type="scientific">Cynara cardunculus var. scolymus</name>
    <name type="common">Globe artichoke</name>
    <name type="synonym">Cynara scolymus</name>
    <dbReference type="NCBI Taxonomy" id="59895"/>
    <lineage>
        <taxon>Eukaryota</taxon>
        <taxon>Viridiplantae</taxon>
        <taxon>Streptophyta</taxon>
        <taxon>Embryophyta</taxon>
        <taxon>Tracheophyta</taxon>
        <taxon>Spermatophyta</taxon>
        <taxon>Magnoliopsida</taxon>
        <taxon>eudicotyledons</taxon>
        <taxon>Gunneridae</taxon>
        <taxon>Pentapetalae</taxon>
        <taxon>asterids</taxon>
        <taxon>campanulids</taxon>
        <taxon>Asterales</taxon>
        <taxon>Asteraceae</taxon>
        <taxon>Carduoideae</taxon>
        <taxon>Cardueae</taxon>
        <taxon>Carduinae</taxon>
        <taxon>Cynara</taxon>
    </lineage>
</organism>
<dbReference type="Gramene" id="KVG86056">
    <property type="protein sequence ID" value="KVG86056"/>
    <property type="gene ID" value="Ccrd_026142"/>
</dbReference>
<gene>
    <name evidence="3" type="ORF">Ccrd_001923</name>
    <name evidence="2" type="ORF">Ccrd_026142</name>
</gene>
<dbReference type="Proteomes" id="UP000243975">
    <property type="component" value="Unassembled WGS sequence"/>
</dbReference>
<accession>A0A103XSA7</accession>
<dbReference type="AlphaFoldDB" id="A0A103XSA7"/>
<evidence type="ECO:0000313" key="4">
    <source>
        <dbReference type="Proteomes" id="UP000243975"/>
    </source>
</evidence>
<evidence type="ECO:0000256" key="1">
    <source>
        <dbReference type="ARBA" id="ARBA00006974"/>
    </source>
</evidence>
<dbReference type="PANTHER" id="PTHR31929">
    <property type="entry name" value="SAUR-LIKE AUXIN-RESPONSIVE PROTEIN FAMILY-RELATED"/>
    <property type="match status" value="1"/>
</dbReference>
<proteinExistence type="inferred from homology"/>
<dbReference type="EMBL" id="LEKV01004366">
    <property type="protein sequence ID" value="KVH95978.1"/>
    <property type="molecule type" value="Genomic_DNA"/>
</dbReference>
<sequence>MFSCRFLRILHAKHVFERILFTSEVSNIRKGNFAIYVGERKRRRFVVPISYLEHPLFQKLLYEAEKEFGFVHPMGRIVIPCRVETFINLVGILNCSGEARRQ</sequence>
<dbReference type="STRING" id="59895.A0A103XSA7"/>
<evidence type="ECO:0000313" key="2">
    <source>
        <dbReference type="EMBL" id="KVG86056.1"/>
    </source>
</evidence>
<dbReference type="Gramene" id="KVH95978">
    <property type="protein sequence ID" value="KVH95978"/>
    <property type="gene ID" value="Ccrd_001923"/>
</dbReference>
<comment type="similarity">
    <text evidence="1">Belongs to the ARG7 family.</text>
</comment>
<name>A0A103XSA7_CYNCS</name>
<keyword evidence="4" id="KW-1185">Reference proteome</keyword>